<dbReference type="EMBL" id="JAPWGL010000001">
    <property type="protein sequence ID" value="MCZ4222595.1"/>
    <property type="molecule type" value="Genomic_DNA"/>
</dbReference>
<dbReference type="SUPFAM" id="SSF52833">
    <property type="entry name" value="Thioredoxin-like"/>
    <property type="match status" value="1"/>
</dbReference>
<organism evidence="6 7">
    <name type="scientific">Pedobacter rhodius</name>
    <dbReference type="NCBI Taxonomy" id="3004098"/>
    <lineage>
        <taxon>Bacteria</taxon>
        <taxon>Pseudomonadati</taxon>
        <taxon>Bacteroidota</taxon>
        <taxon>Sphingobacteriia</taxon>
        <taxon>Sphingobacteriales</taxon>
        <taxon>Sphingobacteriaceae</taxon>
        <taxon>Pedobacter</taxon>
    </lineage>
</organism>
<dbReference type="Gene3D" id="3.40.30.10">
    <property type="entry name" value="Glutaredoxin"/>
    <property type="match status" value="1"/>
</dbReference>
<dbReference type="Proteomes" id="UP001144341">
    <property type="component" value="Unassembled WGS sequence"/>
</dbReference>
<evidence type="ECO:0000259" key="5">
    <source>
        <dbReference type="PROSITE" id="PS51352"/>
    </source>
</evidence>
<dbReference type="PROSITE" id="PS00194">
    <property type="entry name" value="THIOREDOXIN_1"/>
    <property type="match status" value="1"/>
</dbReference>
<evidence type="ECO:0000256" key="4">
    <source>
        <dbReference type="ARBA" id="ARBA00023284"/>
    </source>
</evidence>
<name>A0ABT4KUZ7_9SPHI</name>
<dbReference type="InterPro" id="IPR050553">
    <property type="entry name" value="Thioredoxin_ResA/DsbE_sf"/>
</dbReference>
<evidence type="ECO:0000313" key="7">
    <source>
        <dbReference type="Proteomes" id="UP001144341"/>
    </source>
</evidence>
<dbReference type="Pfam" id="PF13905">
    <property type="entry name" value="Thioredoxin_8"/>
    <property type="match status" value="1"/>
</dbReference>
<dbReference type="InterPro" id="IPR017937">
    <property type="entry name" value="Thioredoxin_CS"/>
</dbReference>
<comment type="caution">
    <text evidence="6">The sequence shown here is derived from an EMBL/GenBank/DDBJ whole genome shotgun (WGS) entry which is preliminary data.</text>
</comment>
<gene>
    <name evidence="6" type="ORF">O0931_04725</name>
</gene>
<keyword evidence="3" id="KW-1015">Disulfide bond</keyword>
<evidence type="ECO:0000256" key="3">
    <source>
        <dbReference type="ARBA" id="ARBA00023157"/>
    </source>
</evidence>
<keyword evidence="2" id="KW-0201">Cytochrome c-type biogenesis</keyword>
<dbReference type="InterPro" id="IPR036249">
    <property type="entry name" value="Thioredoxin-like_sf"/>
</dbReference>
<keyword evidence="7" id="KW-1185">Reference proteome</keyword>
<dbReference type="RefSeq" id="WP_269414395.1">
    <property type="nucleotide sequence ID" value="NZ_JAPWGL010000001.1"/>
</dbReference>
<evidence type="ECO:0000256" key="1">
    <source>
        <dbReference type="ARBA" id="ARBA00004196"/>
    </source>
</evidence>
<accession>A0ABT4KUZ7</accession>
<sequence length="363" mass="42150">MKNITIICLILLQQSCKLTTHNNAVIKGIGLNKNIQKVYLTSAVEWDKFLDSANCIDGSFTLTYKPTERFEPFLASLCYLDSAKKITQFYVKNEFLIKKTGKNSANSAFMLDYGISVIKNFENKDGHTSAILNSGMENQLFQNFEWQNFGYIRDSTDVKRFARNTALIKKYPDSYYFLNKITQFREHYSKKQLTEILQNFSIPIRNSKSSLSLRNYTNNMLLPNDKTPELSLVSDKGVVIKGIDRRAKLNMLVFWASWCGPCRLEIPDLKKIRSTVLSKDFYMASISIDENKEYWQNALKYEKMSWDQFIVDEKDMDIIMARYRFSSIPLVVFIDQNGNEIKRFNGYAPNRTSEYLSFIAAHN</sequence>
<protein>
    <submittedName>
        <fullName evidence="6">TlpA disulfide reductase family protein</fullName>
    </submittedName>
</protein>
<comment type="subcellular location">
    <subcellularLocation>
        <location evidence="1">Cell envelope</location>
    </subcellularLocation>
</comment>
<dbReference type="InterPro" id="IPR013766">
    <property type="entry name" value="Thioredoxin_domain"/>
</dbReference>
<dbReference type="CDD" id="cd02966">
    <property type="entry name" value="TlpA_like_family"/>
    <property type="match status" value="1"/>
</dbReference>
<evidence type="ECO:0000313" key="6">
    <source>
        <dbReference type="EMBL" id="MCZ4222595.1"/>
    </source>
</evidence>
<dbReference type="InterPro" id="IPR012336">
    <property type="entry name" value="Thioredoxin-like_fold"/>
</dbReference>
<keyword evidence="4" id="KW-0676">Redox-active center</keyword>
<reference evidence="6" key="1">
    <citation type="submission" date="2022-12" db="EMBL/GenBank/DDBJ databases">
        <title>Genome sequence of SJ11.</title>
        <authorList>
            <person name="Woo H."/>
        </authorList>
    </citation>
    <scope>NUCLEOTIDE SEQUENCE</scope>
    <source>
        <strain evidence="6">SJ11</strain>
    </source>
</reference>
<dbReference type="PANTHER" id="PTHR42852:SF6">
    <property type="entry name" value="THIOL:DISULFIDE INTERCHANGE PROTEIN DSBE"/>
    <property type="match status" value="1"/>
</dbReference>
<dbReference type="PROSITE" id="PS51352">
    <property type="entry name" value="THIOREDOXIN_2"/>
    <property type="match status" value="1"/>
</dbReference>
<proteinExistence type="predicted"/>
<evidence type="ECO:0000256" key="2">
    <source>
        <dbReference type="ARBA" id="ARBA00022748"/>
    </source>
</evidence>
<dbReference type="PANTHER" id="PTHR42852">
    <property type="entry name" value="THIOL:DISULFIDE INTERCHANGE PROTEIN DSBE"/>
    <property type="match status" value="1"/>
</dbReference>
<feature type="domain" description="Thioredoxin" evidence="5">
    <location>
        <begin position="221"/>
        <end position="363"/>
    </location>
</feature>